<name>S3A1Y9_9CORY</name>
<evidence type="ECO:0000256" key="1">
    <source>
        <dbReference type="SAM" id="MobiDB-lite"/>
    </source>
</evidence>
<dbReference type="PATRIC" id="fig|1125779.3.peg.721"/>
<dbReference type="eggNOG" id="ENOG502Z90C">
    <property type="taxonomic scope" value="Bacteria"/>
</dbReference>
<feature type="compositionally biased region" description="Basic and acidic residues" evidence="1">
    <location>
        <begin position="222"/>
        <end position="231"/>
    </location>
</feature>
<dbReference type="RefSeq" id="WP_016457647.1">
    <property type="nucleotide sequence ID" value="NZ_KE150446.1"/>
</dbReference>
<gene>
    <name evidence="2" type="ORF">HMPREF1219_00738</name>
</gene>
<sequence length="322" mass="34892">MDIFGPFDADSPGAQELDVSDFSEHILDLGSLKIPLPHGAEVQVEMGEQGPKLLHIVTPFGRMTPVGFAAAKTGNLWREVYPSIVDGMTNDGLVAHVEDGPWGAEVVGKTERATLRLIGVQGGRWMIRFTCAAPNETADEMTEVARETISRTVVDRGSTPIPPGQPLPISVPNQLADQIRRAMEQSSRAGAQGSTGQSTIARQPKDVPPTRDTHSSDASGCSHEEVSRRVESLQSDDLGVASPHSFDQSAHDRRTEAPGVNRPDSSQNPSDSRFIESTRGDAQPHDAKEARQRMFEWRSDSVNGSAIQQIAPQNRTFGPTEK</sequence>
<reference evidence="2 3" key="1">
    <citation type="submission" date="2013-05" db="EMBL/GenBank/DDBJ databases">
        <title>The Genome Sequence of Corynebacterium pyruviciproducens 1773O (ATCC BAA-1742).</title>
        <authorList>
            <consortium name="The Broad Institute Genomics Platform"/>
            <person name="Earl A."/>
            <person name="Ward D."/>
            <person name="Feldgarden M."/>
            <person name="Gevers D."/>
            <person name="Tong J."/>
            <person name="Walker B."/>
            <person name="Young S."/>
            <person name="Zeng Q."/>
            <person name="Gargeya S."/>
            <person name="Fitzgerald M."/>
            <person name="Haas B."/>
            <person name="Abouelleil A."/>
            <person name="Allen A.W."/>
            <person name="Alvarado L."/>
            <person name="Arachchi H.M."/>
            <person name="Berlin A.M."/>
            <person name="Chapman S.B."/>
            <person name="Gainer-Dewar J."/>
            <person name="Goldberg J."/>
            <person name="Griggs A."/>
            <person name="Gujja S."/>
            <person name="Hansen M."/>
            <person name="Howarth C."/>
            <person name="Imamovic A."/>
            <person name="Ireland A."/>
            <person name="Larimer J."/>
            <person name="McCowan C."/>
            <person name="Murphy C."/>
            <person name="Pearson M."/>
            <person name="Poon T.W."/>
            <person name="Priest M."/>
            <person name="Roberts A."/>
            <person name="Saif S."/>
            <person name="Shea T."/>
            <person name="Sisk P."/>
            <person name="Sykes S."/>
            <person name="Wortman J."/>
            <person name="Nusbaum C."/>
            <person name="Birren B."/>
        </authorList>
    </citation>
    <scope>NUCLEOTIDE SEQUENCE [LARGE SCALE GENOMIC DNA]</scope>
    <source>
        <strain evidence="2 3">ATCC BAA-1742</strain>
    </source>
</reference>
<dbReference type="EMBL" id="ATBY01000009">
    <property type="protein sequence ID" value="EPD70299.1"/>
    <property type="molecule type" value="Genomic_DNA"/>
</dbReference>
<dbReference type="HOGENOM" id="CLU_862541_0_0_11"/>
<feature type="compositionally biased region" description="Polar residues" evidence="1">
    <location>
        <begin position="184"/>
        <end position="201"/>
    </location>
</feature>
<protein>
    <recommendedName>
        <fullName evidence="4">DUF3710 domain-containing protein</fullName>
    </recommendedName>
</protein>
<comment type="caution">
    <text evidence="2">The sequence shown here is derived from an EMBL/GenBank/DDBJ whole genome shotgun (WGS) entry which is preliminary data.</text>
</comment>
<evidence type="ECO:0000313" key="3">
    <source>
        <dbReference type="Proteomes" id="UP000014408"/>
    </source>
</evidence>
<dbReference type="Proteomes" id="UP000014408">
    <property type="component" value="Unassembled WGS sequence"/>
</dbReference>
<feature type="compositionally biased region" description="Basic and acidic residues" evidence="1">
    <location>
        <begin position="273"/>
        <end position="299"/>
    </location>
</feature>
<dbReference type="AlphaFoldDB" id="S3A1Y9"/>
<feature type="compositionally biased region" description="Basic and acidic residues" evidence="1">
    <location>
        <begin position="203"/>
        <end position="215"/>
    </location>
</feature>
<evidence type="ECO:0000313" key="2">
    <source>
        <dbReference type="EMBL" id="EPD70299.1"/>
    </source>
</evidence>
<feature type="region of interest" description="Disordered" evidence="1">
    <location>
        <begin position="151"/>
        <end position="322"/>
    </location>
</feature>
<accession>S3A1Y9</accession>
<keyword evidence="3" id="KW-1185">Reference proteome</keyword>
<evidence type="ECO:0008006" key="4">
    <source>
        <dbReference type="Google" id="ProtNLM"/>
    </source>
</evidence>
<dbReference type="STRING" id="1125779.HMPREF1219_00738"/>
<dbReference type="InterPro" id="IPR022183">
    <property type="entry name" value="DUF3710"/>
</dbReference>
<organism evidence="2 3">
    <name type="scientific">Corynebacterium pyruviciproducens ATCC BAA-1742</name>
    <dbReference type="NCBI Taxonomy" id="1125779"/>
    <lineage>
        <taxon>Bacteria</taxon>
        <taxon>Bacillati</taxon>
        <taxon>Actinomycetota</taxon>
        <taxon>Actinomycetes</taxon>
        <taxon>Mycobacteriales</taxon>
        <taxon>Corynebacteriaceae</taxon>
        <taxon>Corynebacterium</taxon>
    </lineage>
</organism>
<feature type="compositionally biased region" description="Polar residues" evidence="1">
    <location>
        <begin position="300"/>
        <end position="322"/>
    </location>
</feature>
<proteinExistence type="predicted"/>
<dbReference type="Pfam" id="PF12502">
    <property type="entry name" value="DUF3710"/>
    <property type="match status" value="1"/>
</dbReference>